<reference evidence="2" key="1">
    <citation type="journal article" date="2023" name="G3 (Bethesda)">
        <title>Genome assembly and association tests identify interacting loci associated with vigor, precocity, and sex in interspecific pistachio rootstocks.</title>
        <authorList>
            <person name="Palmer W."/>
            <person name="Jacygrad E."/>
            <person name="Sagayaradj S."/>
            <person name="Cavanaugh K."/>
            <person name="Han R."/>
            <person name="Bertier L."/>
            <person name="Beede B."/>
            <person name="Kafkas S."/>
            <person name="Golino D."/>
            <person name="Preece J."/>
            <person name="Michelmore R."/>
        </authorList>
    </citation>
    <scope>NUCLEOTIDE SEQUENCE [LARGE SCALE GENOMIC DNA]</scope>
</reference>
<keyword evidence="2" id="KW-1185">Reference proteome</keyword>
<proteinExistence type="predicted"/>
<comment type="caution">
    <text evidence="1">The sequence shown here is derived from an EMBL/GenBank/DDBJ whole genome shotgun (WGS) entry which is preliminary data.</text>
</comment>
<name>A0ACC0YSP7_9ROSI</name>
<dbReference type="EMBL" id="CM047740">
    <property type="protein sequence ID" value="KAJ0041442.1"/>
    <property type="molecule type" value="Genomic_DNA"/>
</dbReference>
<dbReference type="Proteomes" id="UP001163603">
    <property type="component" value="Chromosome 5"/>
</dbReference>
<evidence type="ECO:0000313" key="2">
    <source>
        <dbReference type="Proteomes" id="UP001163603"/>
    </source>
</evidence>
<evidence type="ECO:0000313" key="1">
    <source>
        <dbReference type="EMBL" id="KAJ0041442.1"/>
    </source>
</evidence>
<protein>
    <submittedName>
        <fullName evidence="1">Uncharacterized protein</fullName>
    </submittedName>
</protein>
<gene>
    <name evidence="1" type="ORF">Pint_27681</name>
</gene>
<sequence length="1182" mass="131572">MTKCHCLHNLILKKLISSHIFPSRSRRSTEFEQSKHFCSKSMSYKLSVSSITCKRLTLLSISAVFIQIIGLSLFVFGFFPVKLALSGVSGPESYRAPACDSNHNQTHMSLPPPQLRSLYQDLSGIPPSFDRLILMDFASWYDSIHVIDGLPAEFVLGKDGNPPRKAFMEAMPYTQSLLANGMAIGYHAKAAPPTVTMPRLKAMVSGAVGGFLDVAFNFNTQALLDDNLLGQFFSIGWKMVMLGDETWLKLFPGLFTRQDGVSSFFLAGILLDLLTAAAVGCSTLPNYVALVLLLFFMSLTLAEHLCLVNVEVKDTVQVDQNVSRHLGDELSRDDWNLLVCLSFLLTKIYCIAFEHFPLLRRLLFCTVVTYTGTTFPDSSLSRIGSCWTYWWSQQVLPHQVVTERIIIFLFQFGIFSCILMFVHFLSVLMAPKLVEMDQIVKMIHTSIIQTQESDQGNTLLVSAFLFFIVCNNTLELWKQIDVVVSDHGMTESGNHGGSSFEETDSLALFIGLRNHVSDYASATNNTAYQVDIAPTLALLFGVPIPKNNIGVLISESFDSLKDDHRLRALELNSWQLLRLLQAHSSGLSCGNIPYNGFSDSKTSGTTACNGSTEKMLCCLYMKAAVLHNSWKSKQVSESDRWEVYSSTFAAYHKFLKTASEWLSSRATDKPVNLLASGVAAMLLSCLIFLSLILRMCREVSLVEKQHLSELGSNSQRWHLDETFVLGVIFILVVSMTSSSMVEEEHYIWHFMASTLYLVLLRKTAQLLPAGSRVFRGQNIMSSVFVLLISGRILRGWHQGGVNWTYLPDISKWLEQGGNDLVKAVQLVSGVMAICVGLYALSFFGSKKIIVQVVGINFCIAGLLVLQYVMRYQDNTFVPSSDGATLLAQIIYAILGSATVGTVVVIPWLIPIHLSDMGSSHNIFLSTLVPSDIKEKSPLMEIRDSLYVIGWSYILCWCLLQLLQQPINSMPLFLLLVQIMTSMLYFSYSCLHHKEWVEVSALCFLGMAGHFALGNSNTLATIDVAGAFIGISSHSTLLSGILMFSITYASPMLALLSMVVYMSVKSYLVVPHNVDSGHLLKTMLGFPCLVPLGINSILLTAYTIVLLLMRNHLFVWSVFSPKVENIHEGSFRCLVPICLCYNCLHLRWGHYCGCDWDIRIFGAGNAENEAIFNFQSLTIQDRA</sequence>
<accession>A0ACC0YSP7</accession>
<organism evidence="1 2">
    <name type="scientific">Pistacia integerrima</name>
    <dbReference type="NCBI Taxonomy" id="434235"/>
    <lineage>
        <taxon>Eukaryota</taxon>
        <taxon>Viridiplantae</taxon>
        <taxon>Streptophyta</taxon>
        <taxon>Embryophyta</taxon>
        <taxon>Tracheophyta</taxon>
        <taxon>Spermatophyta</taxon>
        <taxon>Magnoliopsida</taxon>
        <taxon>eudicotyledons</taxon>
        <taxon>Gunneridae</taxon>
        <taxon>Pentapetalae</taxon>
        <taxon>rosids</taxon>
        <taxon>malvids</taxon>
        <taxon>Sapindales</taxon>
        <taxon>Anacardiaceae</taxon>
        <taxon>Pistacia</taxon>
    </lineage>
</organism>